<evidence type="ECO:0000313" key="4">
    <source>
        <dbReference type="Proteomes" id="UP001049176"/>
    </source>
</evidence>
<evidence type="ECO:0000313" key="3">
    <source>
        <dbReference type="EMBL" id="KAG7090558.1"/>
    </source>
</evidence>
<keyword evidence="1" id="KW-0328">Glycosyltransferase</keyword>
<dbReference type="OrthoDB" id="5835829at2759"/>
<protein>
    <submittedName>
        <fullName evidence="3">Uncharacterized protein</fullName>
    </submittedName>
</protein>
<dbReference type="PANTHER" id="PTHR48043:SF145">
    <property type="entry name" value="FI06409P-RELATED"/>
    <property type="match status" value="1"/>
</dbReference>
<reference evidence="3" key="1">
    <citation type="journal article" date="2021" name="Genome Biol. Evol.">
        <title>The assembled and annotated genome of the fairy-ring fungus Marasmius oreades.</title>
        <authorList>
            <person name="Hiltunen M."/>
            <person name="Ament-Velasquez S.L."/>
            <person name="Johannesson H."/>
        </authorList>
    </citation>
    <scope>NUCLEOTIDE SEQUENCE</scope>
    <source>
        <strain evidence="3">03SP1</strain>
    </source>
</reference>
<gene>
    <name evidence="3" type="ORF">E1B28_009666</name>
</gene>
<dbReference type="GO" id="GO:0008194">
    <property type="term" value="F:UDP-glycosyltransferase activity"/>
    <property type="evidence" value="ECO:0007669"/>
    <property type="project" value="InterPro"/>
</dbReference>
<dbReference type="RefSeq" id="XP_043007028.1">
    <property type="nucleotide sequence ID" value="XM_043154573.1"/>
</dbReference>
<sequence>MSIHQDSNPTILLFTNAEYGQANVFFSVAYELGTTSQSKIHVASFRPFHKRIEGLQVHIAREGAMTFHTVAGLSYEEALAKRGKGAQELVHPGRWRGAIECLGHFGYGLVPWSVEEYYEQLVSIQSIIEKVNPGLVVIDSLFFGAQDVCRGMKKKVAILTPNSIKDIIGLRQPWLKGFWKYPCVSTGYPFPIPLHLIPANLYVTFRMIYTIATQPHLKAINHLRKELYGLSNPITHEFTLDTPYILPSTPETDFPGLLPTPNLTCCGPIVVPSFKSIDEDDELKTWLEESGRQRTVLINLGSHAVSGVEAVRQIAGGIRILLADRSLSDSEEGGNTQVQFLWKLLPDEAIRTALREVIKEEMKEGVVRVVDWLEVEPRVILEHPNVVCSVHHGGANSFFETIDAGVPHIVLPVWHDTYDYASRVETLGIGVWGSQRSAPFANDEEFGNALKRVLNIGSREAELFQSNAVALKAKVNRYGGGRKVAAERILELSGVGEATSCRKKRVSGF</sequence>
<keyword evidence="4" id="KW-1185">Reference proteome</keyword>
<proteinExistence type="predicted"/>
<dbReference type="CDD" id="cd03784">
    <property type="entry name" value="GT1_Gtf-like"/>
    <property type="match status" value="1"/>
</dbReference>
<dbReference type="GeneID" id="66078742"/>
<name>A0A9P7UQP6_9AGAR</name>
<accession>A0A9P7UQP6</accession>
<dbReference type="Pfam" id="PF00201">
    <property type="entry name" value="UDPGT"/>
    <property type="match status" value="1"/>
</dbReference>
<evidence type="ECO:0000256" key="1">
    <source>
        <dbReference type="ARBA" id="ARBA00022676"/>
    </source>
</evidence>
<dbReference type="InterPro" id="IPR050271">
    <property type="entry name" value="UDP-glycosyltransferase"/>
</dbReference>
<dbReference type="AlphaFoldDB" id="A0A9P7UQP6"/>
<dbReference type="EMBL" id="CM032186">
    <property type="protein sequence ID" value="KAG7090558.1"/>
    <property type="molecule type" value="Genomic_DNA"/>
</dbReference>
<dbReference type="Proteomes" id="UP001049176">
    <property type="component" value="Chromosome 6"/>
</dbReference>
<evidence type="ECO:0000256" key="2">
    <source>
        <dbReference type="ARBA" id="ARBA00022679"/>
    </source>
</evidence>
<comment type="caution">
    <text evidence="3">The sequence shown here is derived from an EMBL/GenBank/DDBJ whole genome shotgun (WGS) entry which is preliminary data.</text>
</comment>
<dbReference type="PANTHER" id="PTHR48043">
    <property type="entry name" value="EG:EG0003.4 PROTEIN-RELATED"/>
    <property type="match status" value="1"/>
</dbReference>
<keyword evidence="2" id="KW-0808">Transferase</keyword>
<dbReference type="InterPro" id="IPR002213">
    <property type="entry name" value="UDP_glucos_trans"/>
</dbReference>
<organism evidence="3 4">
    <name type="scientific">Marasmius oreades</name>
    <name type="common">fairy-ring Marasmius</name>
    <dbReference type="NCBI Taxonomy" id="181124"/>
    <lineage>
        <taxon>Eukaryota</taxon>
        <taxon>Fungi</taxon>
        <taxon>Dikarya</taxon>
        <taxon>Basidiomycota</taxon>
        <taxon>Agaricomycotina</taxon>
        <taxon>Agaricomycetes</taxon>
        <taxon>Agaricomycetidae</taxon>
        <taxon>Agaricales</taxon>
        <taxon>Marasmiineae</taxon>
        <taxon>Marasmiaceae</taxon>
        <taxon>Marasmius</taxon>
    </lineage>
</organism>
<dbReference type="Gene3D" id="3.40.50.2000">
    <property type="entry name" value="Glycogen Phosphorylase B"/>
    <property type="match status" value="1"/>
</dbReference>
<dbReference type="KEGG" id="more:E1B28_009666"/>
<dbReference type="SUPFAM" id="SSF53756">
    <property type="entry name" value="UDP-Glycosyltransferase/glycogen phosphorylase"/>
    <property type="match status" value="1"/>
</dbReference>